<proteinExistence type="predicted"/>
<protein>
    <submittedName>
        <fullName evidence="1">Uncharacterized protein</fullName>
    </submittedName>
</protein>
<organism evidence="1">
    <name type="scientific">Arundo donax</name>
    <name type="common">Giant reed</name>
    <name type="synonym">Donax arundinaceus</name>
    <dbReference type="NCBI Taxonomy" id="35708"/>
    <lineage>
        <taxon>Eukaryota</taxon>
        <taxon>Viridiplantae</taxon>
        <taxon>Streptophyta</taxon>
        <taxon>Embryophyta</taxon>
        <taxon>Tracheophyta</taxon>
        <taxon>Spermatophyta</taxon>
        <taxon>Magnoliopsida</taxon>
        <taxon>Liliopsida</taxon>
        <taxon>Poales</taxon>
        <taxon>Poaceae</taxon>
        <taxon>PACMAD clade</taxon>
        <taxon>Arundinoideae</taxon>
        <taxon>Arundineae</taxon>
        <taxon>Arundo</taxon>
    </lineage>
</organism>
<dbReference type="EMBL" id="GBRH01189734">
    <property type="protein sequence ID" value="JAE08162.1"/>
    <property type="molecule type" value="Transcribed_RNA"/>
</dbReference>
<dbReference type="AlphaFoldDB" id="A0A0A9F763"/>
<reference evidence="1" key="1">
    <citation type="submission" date="2014-09" db="EMBL/GenBank/DDBJ databases">
        <authorList>
            <person name="Magalhaes I.L.F."/>
            <person name="Oliveira U."/>
            <person name="Santos F.R."/>
            <person name="Vidigal T.H.D.A."/>
            <person name="Brescovit A.D."/>
            <person name="Santos A.J."/>
        </authorList>
    </citation>
    <scope>NUCLEOTIDE SEQUENCE</scope>
    <source>
        <tissue evidence="1">Shoot tissue taken approximately 20 cm above the soil surface</tissue>
    </source>
</reference>
<name>A0A0A9F763_ARUDO</name>
<reference evidence="1" key="2">
    <citation type="journal article" date="2015" name="Data Brief">
        <title>Shoot transcriptome of the giant reed, Arundo donax.</title>
        <authorList>
            <person name="Barrero R.A."/>
            <person name="Guerrero F.D."/>
            <person name="Moolhuijzen P."/>
            <person name="Goolsby J.A."/>
            <person name="Tidwell J."/>
            <person name="Bellgard S.E."/>
            <person name="Bellgard M.I."/>
        </authorList>
    </citation>
    <scope>NUCLEOTIDE SEQUENCE</scope>
    <source>
        <tissue evidence="1">Shoot tissue taken approximately 20 cm above the soil surface</tissue>
    </source>
</reference>
<sequence>MKSIIAMSVLTMLLTGHAVLFKIWKEHAKIITAEGVGLLGSV</sequence>
<evidence type="ECO:0000313" key="1">
    <source>
        <dbReference type="EMBL" id="JAE08162.1"/>
    </source>
</evidence>
<accession>A0A0A9F763</accession>